<feature type="transmembrane region" description="Helical" evidence="1">
    <location>
        <begin position="6"/>
        <end position="29"/>
    </location>
</feature>
<keyword evidence="1" id="KW-0472">Membrane</keyword>
<dbReference type="OrthoDB" id="7995400at2"/>
<dbReference type="RefSeq" id="WP_076705330.1">
    <property type="nucleotide sequence ID" value="NZ_MRDE01000076.1"/>
</dbReference>
<feature type="transmembrane region" description="Helical" evidence="1">
    <location>
        <begin position="72"/>
        <end position="91"/>
    </location>
</feature>
<proteinExistence type="predicted"/>
<evidence type="ECO:0000313" key="2">
    <source>
        <dbReference type="EMBL" id="OMH23316.1"/>
    </source>
</evidence>
<protein>
    <submittedName>
        <fullName evidence="2">Cadmium transporter</fullName>
    </submittedName>
</protein>
<keyword evidence="3" id="KW-1185">Reference proteome</keyword>
<dbReference type="AlphaFoldDB" id="A0A1R1L711"/>
<comment type="caution">
    <text evidence="2">The sequence shown here is derived from an EMBL/GenBank/DDBJ whole genome shotgun (WGS) entry which is preliminary data.</text>
</comment>
<dbReference type="Pfam" id="PF03596">
    <property type="entry name" value="Cad"/>
    <property type="match status" value="1"/>
</dbReference>
<evidence type="ECO:0000256" key="1">
    <source>
        <dbReference type="SAM" id="Phobius"/>
    </source>
</evidence>
<accession>A0A1R1L711</accession>
<feature type="transmembrane region" description="Helical" evidence="1">
    <location>
        <begin position="138"/>
        <end position="160"/>
    </location>
</feature>
<feature type="transmembrane region" description="Helical" evidence="1">
    <location>
        <begin position="180"/>
        <end position="200"/>
    </location>
</feature>
<dbReference type="Proteomes" id="UP000187085">
    <property type="component" value="Unassembled WGS sequence"/>
</dbReference>
<reference evidence="2 3" key="1">
    <citation type="submission" date="2016-12" db="EMBL/GenBank/DDBJ databases">
        <title>Draft genome of Tersicoccus phoenicis 1P05MA.</title>
        <authorList>
            <person name="Nakajima Y."/>
            <person name="Yoshizawa S."/>
            <person name="Nakamura K."/>
            <person name="Ogura Y."/>
            <person name="Hayashi T."/>
            <person name="Kogure K."/>
        </authorList>
    </citation>
    <scope>NUCLEOTIDE SEQUENCE [LARGE SCALE GENOMIC DNA]</scope>
    <source>
        <strain evidence="2 3">1p05MA</strain>
    </source>
</reference>
<keyword evidence="1" id="KW-1133">Transmembrane helix</keyword>
<organism evidence="2 3">
    <name type="scientific">Tersicoccus phoenicis</name>
    <dbReference type="NCBI Taxonomy" id="554083"/>
    <lineage>
        <taxon>Bacteria</taxon>
        <taxon>Bacillati</taxon>
        <taxon>Actinomycetota</taxon>
        <taxon>Actinomycetes</taxon>
        <taxon>Micrococcales</taxon>
        <taxon>Micrococcaceae</taxon>
        <taxon>Tersicoccus</taxon>
    </lineage>
</organism>
<dbReference type="InterPro" id="IPR004676">
    <property type="entry name" value="Cd-R_transporter"/>
</dbReference>
<dbReference type="EMBL" id="MRDE01000076">
    <property type="protein sequence ID" value="OMH23316.1"/>
    <property type="molecule type" value="Genomic_DNA"/>
</dbReference>
<keyword evidence="1" id="KW-0812">Transmembrane</keyword>
<sequence length="202" mass="21362">MIFSSVLQAIGLFLATNIDDIIVLSLFFARGAGQRGTTARILVGQYLGFAGILGASVLVALGAGAFLPPEVIPYFGLIPLGLGLWAAWRAWRNRGADDDDDDESKIESKKVAVWAVAGVTFANGGDNIGVYVPVFLSVGPAAVVAYCVVFLTLVAVLVVVAKFIATRRPIAEVLERWEHILFPIVLIGLGVFILMSGGAFGL</sequence>
<dbReference type="STRING" id="554083.BKD30_13340"/>
<gene>
    <name evidence="2" type="ORF">BKD30_13340</name>
</gene>
<feature type="transmembrane region" description="Helical" evidence="1">
    <location>
        <begin position="111"/>
        <end position="132"/>
    </location>
</feature>
<evidence type="ECO:0000313" key="3">
    <source>
        <dbReference type="Proteomes" id="UP000187085"/>
    </source>
</evidence>
<name>A0A1R1L711_9MICC</name>
<feature type="transmembrane region" description="Helical" evidence="1">
    <location>
        <begin position="41"/>
        <end position="66"/>
    </location>
</feature>